<dbReference type="EMBL" id="DWUP01000099">
    <property type="protein sequence ID" value="HJD53034.1"/>
    <property type="molecule type" value="Genomic_DNA"/>
</dbReference>
<organism evidence="10 11">
    <name type="scientific">Candidatus Avibacteroides avistercoris</name>
    <dbReference type="NCBI Taxonomy" id="2840690"/>
    <lineage>
        <taxon>Bacteria</taxon>
        <taxon>Pseudomonadati</taxon>
        <taxon>Bacteroidota</taxon>
        <taxon>Bacteroidia</taxon>
        <taxon>Bacteroidales</taxon>
        <taxon>Bacteroidaceae</taxon>
        <taxon>Bacteroidaceae incertae sedis</taxon>
        <taxon>Candidatus Avibacteroides</taxon>
    </lineage>
</organism>
<comment type="similarity">
    <text evidence="2">Belongs to the ABC-4 integral membrane protein family. LolC/E subfamily.</text>
</comment>
<name>A0A9D2ZV15_9BACT</name>
<evidence type="ECO:0000256" key="2">
    <source>
        <dbReference type="ARBA" id="ARBA00005236"/>
    </source>
</evidence>
<accession>A0A9D2ZV15</accession>
<feature type="domain" description="ABC3 transporter permease C-terminal" evidence="8">
    <location>
        <begin position="280"/>
        <end position="404"/>
    </location>
</feature>
<keyword evidence="6 7" id="KW-0472">Membrane</keyword>
<sequence>MFFPLYIARRYTFSKKKHNAINIISAISICGLAFATMAMVMTMSIFNGFSDIIESSFTNFDPQLKIVARQGKVFTPDSSALSAISGLPDVAVMTPTLQDNVMVKYKDKQAIATLKGVDSTFVSLASFGQILYGNGRFMLDDGVVQYATMGIGLVKQLNCGIKFLDALEVYAPKRKGRVNMANPAASFNHGYLYSPGSVFIVGQPQYDESFIITDLDFVRHLMGYTGEVSAIELRAAPGADIGLLKAKIRDIVGDRFAVLDIYEQQSDVFKVINIEKLISFIFLALIVIIAALNVIGSIAMLIIDKRDDLKTIRCLGAQRRDIVRIFLMDGWLISLLGAVSGIALGIVLCLVQQHFGIISFGDGGTFMAEAYPVRVSPSDVGIIFVTVIVAVMLTIWLPTRYLCRRLLD</sequence>
<dbReference type="AlphaFoldDB" id="A0A9D2ZV15"/>
<reference evidence="10" key="2">
    <citation type="submission" date="2021-04" db="EMBL/GenBank/DDBJ databases">
        <authorList>
            <person name="Gilroy R."/>
        </authorList>
    </citation>
    <scope>NUCLEOTIDE SEQUENCE</scope>
    <source>
        <strain evidence="10">MalCec1-1739</strain>
    </source>
</reference>
<feature type="transmembrane region" description="Helical" evidence="7">
    <location>
        <begin position="277"/>
        <end position="303"/>
    </location>
</feature>
<feature type="domain" description="MacB-like periplasmic core" evidence="9">
    <location>
        <begin position="25"/>
        <end position="139"/>
    </location>
</feature>
<evidence type="ECO:0000256" key="6">
    <source>
        <dbReference type="ARBA" id="ARBA00023136"/>
    </source>
</evidence>
<comment type="subcellular location">
    <subcellularLocation>
        <location evidence="1">Cell membrane</location>
        <topology evidence="1">Multi-pass membrane protein</topology>
    </subcellularLocation>
</comment>
<dbReference type="InterPro" id="IPR051447">
    <property type="entry name" value="Lipoprotein-release_system"/>
</dbReference>
<evidence type="ECO:0000313" key="11">
    <source>
        <dbReference type="Proteomes" id="UP000787625"/>
    </source>
</evidence>
<proteinExistence type="inferred from homology"/>
<keyword evidence="5 7" id="KW-1133">Transmembrane helix</keyword>
<evidence type="ECO:0000259" key="8">
    <source>
        <dbReference type="Pfam" id="PF02687"/>
    </source>
</evidence>
<dbReference type="PANTHER" id="PTHR30489">
    <property type="entry name" value="LIPOPROTEIN-RELEASING SYSTEM TRANSMEMBRANE PROTEIN LOLE"/>
    <property type="match status" value="1"/>
</dbReference>
<evidence type="ECO:0000256" key="3">
    <source>
        <dbReference type="ARBA" id="ARBA00022475"/>
    </source>
</evidence>
<gene>
    <name evidence="10" type="ORF">IAA93_04840</name>
</gene>
<protein>
    <submittedName>
        <fullName evidence="10">FtsX-like permease family protein</fullName>
    </submittedName>
</protein>
<dbReference type="InterPro" id="IPR025857">
    <property type="entry name" value="MacB_PCD"/>
</dbReference>
<dbReference type="Pfam" id="PF02687">
    <property type="entry name" value="FtsX"/>
    <property type="match status" value="1"/>
</dbReference>
<feature type="transmembrane region" description="Helical" evidence="7">
    <location>
        <begin position="21"/>
        <end position="46"/>
    </location>
</feature>
<feature type="transmembrane region" description="Helical" evidence="7">
    <location>
        <begin position="380"/>
        <end position="397"/>
    </location>
</feature>
<evidence type="ECO:0000256" key="4">
    <source>
        <dbReference type="ARBA" id="ARBA00022692"/>
    </source>
</evidence>
<evidence type="ECO:0000313" key="10">
    <source>
        <dbReference type="EMBL" id="HJD53034.1"/>
    </source>
</evidence>
<dbReference type="InterPro" id="IPR003838">
    <property type="entry name" value="ABC3_permease_C"/>
</dbReference>
<dbReference type="PANTHER" id="PTHR30489:SF0">
    <property type="entry name" value="LIPOPROTEIN-RELEASING SYSTEM TRANSMEMBRANE PROTEIN LOLE"/>
    <property type="match status" value="1"/>
</dbReference>
<keyword evidence="3" id="KW-1003">Cell membrane</keyword>
<evidence type="ECO:0000256" key="5">
    <source>
        <dbReference type="ARBA" id="ARBA00022989"/>
    </source>
</evidence>
<reference evidence="10" key="1">
    <citation type="journal article" date="2021" name="PeerJ">
        <title>Extensive microbial diversity within the chicken gut microbiome revealed by metagenomics and culture.</title>
        <authorList>
            <person name="Gilroy R."/>
            <person name="Ravi A."/>
            <person name="Getino M."/>
            <person name="Pursley I."/>
            <person name="Horton D.L."/>
            <person name="Alikhan N.F."/>
            <person name="Baker D."/>
            <person name="Gharbi K."/>
            <person name="Hall N."/>
            <person name="Watson M."/>
            <person name="Adriaenssens E.M."/>
            <person name="Foster-Nyarko E."/>
            <person name="Jarju S."/>
            <person name="Secka A."/>
            <person name="Antonio M."/>
            <person name="Oren A."/>
            <person name="Chaudhuri R.R."/>
            <person name="La Ragione R."/>
            <person name="Hildebrand F."/>
            <person name="Pallen M.J."/>
        </authorList>
    </citation>
    <scope>NUCLEOTIDE SEQUENCE</scope>
    <source>
        <strain evidence="10">MalCec1-1739</strain>
    </source>
</reference>
<feature type="transmembrane region" description="Helical" evidence="7">
    <location>
        <begin position="330"/>
        <end position="360"/>
    </location>
</feature>
<evidence type="ECO:0000256" key="7">
    <source>
        <dbReference type="SAM" id="Phobius"/>
    </source>
</evidence>
<dbReference type="GO" id="GO:0044874">
    <property type="term" value="P:lipoprotein localization to outer membrane"/>
    <property type="evidence" value="ECO:0007669"/>
    <property type="project" value="TreeGrafter"/>
</dbReference>
<comment type="caution">
    <text evidence="10">The sequence shown here is derived from an EMBL/GenBank/DDBJ whole genome shotgun (WGS) entry which is preliminary data.</text>
</comment>
<evidence type="ECO:0000256" key="1">
    <source>
        <dbReference type="ARBA" id="ARBA00004651"/>
    </source>
</evidence>
<dbReference type="GO" id="GO:0098797">
    <property type="term" value="C:plasma membrane protein complex"/>
    <property type="evidence" value="ECO:0007669"/>
    <property type="project" value="TreeGrafter"/>
</dbReference>
<dbReference type="Proteomes" id="UP000787625">
    <property type="component" value="Unassembled WGS sequence"/>
</dbReference>
<evidence type="ECO:0000259" key="9">
    <source>
        <dbReference type="Pfam" id="PF12704"/>
    </source>
</evidence>
<keyword evidence="4 7" id="KW-0812">Transmembrane</keyword>
<dbReference type="Pfam" id="PF12704">
    <property type="entry name" value="MacB_PCD"/>
    <property type="match status" value="1"/>
</dbReference>